<dbReference type="EMBL" id="HG996474">
    <property type="protein sequence ID" value="CAG1834485.1"/>
    <property type="molecule type" value="Genomic_DNA"/>
</dbReference>
<protein>
    <submittedName>
        <fullName evidence="1">(wild Malaysian banana) hypothetical protein</fullName>
    </submittedName>
</protein>
<dbReference type="InParanoid" id="A0A804KH10"/>
<dbReference type="EnsemblPlants" id="Ma09_t07560.1">
    <property type="protein sequence ID" value="Ma09_p07560.1"/>
    <property type="gene ID" value="Ma09_g07560"/>
</dbReference>
<accession>A0A804KH10</accession>
<keyword evidence="3" id="KW-1185">Reference proteome</keyword>
<sequence length="56" mass="6593">MTDVTSFGIIQWDHYQIENVECDDKFDQESPMAKRRRFLSSLFCESEIMGNYGPLN</sequence>
<evidence type="ECO:0000313" key="2">
    <source>
        <dbReference type="EnsemblPlants" id="Ma09_p07560.1"/>
    </source>
</evidence>
<reference evidence="2" key="2">
    <citation type="submission" date="2021-05" db="UniProtKB">
        <authorList>
            <consortium name="EnsemblPlants"/>
        </authorList>
    </citation>
    <scope>IDENTIFICATION</scope>
    <source>
        <strain evidence="2">subsp. malaccensis</strain>
    </source>
</reference>
<reference evidence="1" key="1">
    <citation type="submission" date="2021-03" db="EMBL/GenBank/DDBJ databases">
        <authorList>
            <consortium name="Genoscope - CEA"/>
            <person name="William W."/>
        </authorList>
    </citation>
    <scope>NUCLEOTIDE SEQUENCE</scope>
    <source>
        <strain evidence="1">Doubled-haploid Pahang</strain>
    </source>
</reference>
<gene>
    <name evidence="1" type="ORF">GSMUA_225900.1</name>
</gene>
<evidence type="ECO:0000313" key="3">
    <source>
        <dbReference type="Proteomes" id="UP000012960"/>
    </source>
</evidence>
<dbReference type="Gramene" id="Ma09_t07560.1">
    <property type="protein sequence ID" value="Ma09_p07560.1"/>
    <property type="gene ID" value="Ma09_g07560"/>
</dbReference>
<proteinExistence type="predicted"/>
<evidence type="ECO:0000313" key="1">
    <source>
        <dbReference type="EMBL" id="CAG1834485.1"/>
    </source>
</evidence>
<organism evidence="2 3">
    <name type="scientific">Musa acuminata subsp. malaccensis</name>
    <name type="common">Wild banana</name>
    <name type="synonym">Musa malaccensis</name>
    <dbReference type="NCBI Taxonomy" id="214687"/>
    <lineage>
        <taxon>Eukaryota</taxon>
        <taxon>Viridiplantae</taxon>
        <taxon>Streptophyta</taxon>
        <taxon>Embryophyta</taxon>
        <taxon>Tracheophyta</taxon>
        <taxon>Spermatophyta</taxon>
        <taxon>Magnoliopsida</taxon>
        <taxon>Liliopsida</taxon>
        <taxon>Zingiberales</taxon>
        <taxon>Musaceae</taxon>
        <taxon>Musa</taxon>
    </lineage>
</organism>
<dbReference type="AlphaFoldDB" id="A0A804KH10"/>
<name>A0A804KH10_MUSAM</name>
<dbReference type="Proteomes" id="UP000012960">
    <property type="component" value="Unplaced"/>
</dbReference>